<dbReference type="Gene3D" id="1.25.10.10">
    <property type="entry name" value="Leucine-rich Repeat Variant"/>
    <property type="match status" value="2"/>
</dbReference>
<dbReference type="InterPro" id="IPR016024">
    <property type="entry name" value="ARM-type_fold"/>
</dbReference>
<dbReference type="GO" id="GO:0003729">
    <property type="term" value="F:mRNA binding"/>
    <property type="evidence" value="ECO:0007669"/>
    <property type="project" value="TreeGrafter"/>
</dbReference>
<name>A0AAF0ZVG6_SOLVR</name>
<evidence type="ECO:0000256" key="1">
    <source>
        <dbReference type="ARBA" id="ARBA00022737"/>
    </source>
</evidence>
<keyword evidence="2" id="KW-0810">Translation regulation</keyword>
<evidence type="ECO:0000313" key="6">
    <source>
        <dbReference type="Proteomes" id="UP001234989"/>
    </source>
</evidence>
<gene>
    <name evidence="5" type="ORF">MTR67_046396</name>
</gene>
<evidence type="ECO:0000256" key="4">
    <source>
        <dbReference type="PROSITE-ProRule" id="PRU00317"/>
    </source>
</evidence>
<dbReference type="InterPro" id="IPR011989">
    <property type="entry name" value="ARM-like"/>
</dbReference>
<dbReference type="GO" id="GO:0005737">
    <property type="term" value="C:cytoplasm"/>
    <property type="evidence" value="ECO:0007669"/>
    <property type="project" value="TreeGrafter"/>
</dbReference>
<dbReference type="PANTHER" id="PTHR12537">
    <property type="entry name" value="RNA BINDING PROTEIN PUMILIO-RELATED"/>
    <property type="match status" value="1"/>
</dbReference>
<accession>A0AAF0ZVG6</accession>
<dbReference type="PANTHER" id="PTHR12537:SF137">
    <property type="entry name" value="PUMILIO HOMOLOG 16-RELATED"/>
    <property type="match status" value="1"/>
</dbReference>
<sequence>MLSNSCIGVQGSAHYNRPPLDHNNWSRECLSYLSNQSVVKMARNPKDSRLLQKILELNNYDHIQKILEVLSSIYEVMICESGHALFVKLVEFCNNQQLHLILSTFQFHMDLFLQTAFTKNGSMSIEMLIVLYRVISYFRDLATNVNGCCISLDVCIDHITNPLRKELLERIVNQSAYFAHDPSRNYVVQHILKLGDIEISNKVHPST</sequence>
<dbReference type="PROSITE" id="PS50302">
    <property type="entry name" value="PUM"/>
    <property type="match status" value="1"/>
</dbReference>
<dbReference type="EMBL" id="CP133622">
    <property type="protein sequence ID" value="WMV53011.1"/>
    <property type="molecule type" value="Genomic_DNA"/>
</dbReference>
<dbReference type="Proteomes" id="UP001234989">
    <property type="component" value="Chromosome 11"/>
</dbReference>
<evidence type="ECO:0000313" key="5">
    <source>
        <dbReference type="EMBL" id="WMV53011.1"/>
    </source>
</evidence>
<feature type="repeat" description="Pumilio" evidence="4">
    <location>
        <begin position="32"/>
        <end position="68"/>
    </location>
</feature>
<dbReference type="AlphaFoldDB" id="A0AAF0ZVG6"/>
<keyword evidence="1" id="KW-0677">Repeat</keyword>
<dbReference type="InterPro" id="IPR001313">
    <property type="entry name" value="Pumilio_RNA-bd_rpt"/>
</dbReference>
<reference evidence="5" key="1">
    <citation type="submission" date="2023-08" db="EMBL/GenBank/DDBJ databases">
        <title>A de novo genome assembly of Solanum verrucosum Schlechtendal, a Mexican diploid species geographically isolated from the other diploid A-genome species in potato relatives.</title>
        <authorList>
            <person name="Hosaka K."/>
        </authorList>
    </citation>
    <scope>NUCLEOTIDE SEQUENCE</scope>
    <source>
        <tissue evidence="5">Young leaves</tissue>
    </source>
</reference>
<evidence type="ECO:0008006" key="7">
    <source>
        <dbReference type="Google" id="ProtNLM"/>
    </source>
</evidence>
<evidence type="ECO:0000256" key="3">
    <source>
        <dbReference type="ARBA" id="ARBA00022884"/>
    </source>
</evidence>
<keyword evidence="3" id="KW-0694">RNA-binding</keyword>
<evidence type="ECO:0000256" key="2">
    <source>
        <dbReference type="ARBA" id="ARBA00022845"/>
    </source>
</evidence>
<dbReference type="SUPFAM" id="SSF48371">
    <property type="entry name" value="ARM repeat"/>
    <property type="match status" value="1"/>
</dbReference>
<protein>
    <recommendedName>
        <fullName evidence="7">PUM-HD domain-containing protein</fullName>
    </recommendedName>
</protein>
<organism evidence="5 6">
    <name type="scientific">Solanum verrucosum</name>
    <dbReference type="NCBI Taxonomy" id="315347"/>
    <lineage>
        <taxon>Eukaryota</taxon>
        <taxon>Viridiplantae</taxon>
        <taxon>Streptophyta</taxon>
        <taxon>Embryophyta</taxon>
        <taxon>Tracheophyta</taxon>
        <taxon>Spermatophyta</taxon>
        <taxon>Magnoliopsida</taxon>
        <taxon>eudicotyledons</taxon>
        <taxon>Gunneridae</taxon>
        <taxon>Pentapetalae</taxon>
        <taxon>asterids</taxon>
        <taxon>lamiids</taxon>
        <taxon>Solanales</taxon>
        <taxon>Solanaceae</taxon>
        <taxon>Solanoideae</taxon>
        <taxon>Solaneae</taxon>
        <taxon>Solanum</taxon>
    </lineage>
</organism>
<dbReference type="GO" id="GO:0006417">
    <property type="term" value="P:regulation of translation"/>
    <property type="evidence" value="ECO:0007669"/>
    <property type="project" value="UniProtKB-KW"/>
</dbReference>
<keyword evidence="6" id="KW-1185">Reference proteome</keyword>
<proteinExistence type="predicted"/>